<dbReference type="AlphaFoldDB" id="A0A8J1XXQ3"/>
<feature type="coiled-coil region" evidence="1">
    <location>
        <begin position="573"/>
        <end position="746"/>
    </location>
</feature>
<evidence type="ECO:0000256" key="1">
    <source>
        <dbReference type="SAM" id="Coils"/>
    </source>
</evidence>
<reference evidence="3" key="1">
    <citation type="submission" date="2022-03" db="EMBL/GenBank/DDBJ databases">
        <authorList>
            <person name="Martin C."/>
        </authorList>
    </citation>
    <scope>NUCLEOTIDE SEQUENCE</scope>
</reference>
<proteinExistence type="predicted"/>
<dbReference type="OrthoDB" id="10252347at2759"/>
<dbReference type="Pfam" id="PF15964">
    <property type="entry name" value="CCCAP"/>
    <property type="match status" value="1"/>
</dbReference>
<evidence type="ECO:0000256" key="2">
    <source>
        <dbReference type="SAM" id="MobiDB-lite"/>
    </source>
</evidence>
<organism evidence="3 4">
    <name type="scientific">Owenia fusiformis</name>
    <name type="common">Polychaete worm</name>
    <dbReference type="NCBI Taxonomy" id="6347"/>
    <lineage>
        <taxon>Eukaryota</taxon>
        <taxon>Metazoa</taxon>
        <taxon>Spiralia</taxon>
        <taxon>Lophotrochozoa</taxon>
        <taxon>Annelida</taxon>
        <taxon>Polychaeta</taxon>
        <taxon>Sedentaria</taxon>
        <taxon>Canalipalpata</taxon>
        <taxon>Sabellida</taxon>
        <taxon>Oweniida</taxon>
        <taxon>Oweniidae</taxon>
        <taxon>Owenia</taxon>
    </lineage>
</organism>
<accession>A0A8J1XXQ3</accession>
<evidence type="ECO:0000313" key="3">
    <source>
        <dbReference type="EMBL" id="CAH1791029.1"/>
    </source>
</evidence>
<keyword evidence="1" id="KW-0175">Coiled coil</keyword>
<dbReference type="GO" id="GO:0005814">
    <property type="term" value="C:centriole"/>
    <property type="evidence" value="ECO:0007669"/>
    <property type="project" value="TreeGrafter"/>
</dbReference>
<feature type="region of interest" description="Disordered" evidence="2">
    <location>
        <begin position="142"/>
        <end position="194"/>
    </location>
</feature>
<feature type="compositionally biased region" description="Basic and acidic residues" evidence="2">
    <location>
        <begin position="19"/>
        <end position="33"/>
    </location>
</feature>
<feature type="region of interest" description="Disordered" evidence="2">
    <location>
        <begin position="284"/>
        <end position="304"/>
    </location>
</feature>
<keyword evidence="4" id="KW-1185">Reference proteome</keyword>
<comment type="caution">
    <text evidence="3">The sequence shown here is derived from an EMBL/GenBank/DDBJ whole genome shotgun (WGS) entry which is preliminary data.</text>
</comment>
<dbReference type="Proteomes" id="UP000749559">
    <property type="component" value="Unassembled WGS sequence"/>
</dbReference>
<dbReference type="GO" id="GO:0035148">
    <property type="term" value="P:tube formation"/>
    <property type="evidence" value="ECO:0007669"/>
    <property type="project" value="TreeGrafter"/>
</dbReference>
<dbReference type="GO" id="GO:0030010">
    <property type="term" value="P:establishment of cell polarity"/>
    <property type="evidence" value="ECO:0007669"/>
    <property type="project" value="TreeGrafter"/>
</dbReference>
<sequence>MHDERSEDQGNTFSKYQRSVRDDANRTLDELRDSISPVPMTMTSQGLSQSNRFRAKERSVSPRRDTTSSPEYIERQVYSSGRPRRSQRHQHQRGQSQRTSLARPPQEGHNSRHQRSSSTRSPGPNDYSYRAAVERLREMLNQKDAQSDEQIWSTPKPAQYRHSERSYSPEIGYQRSRSPTWPVHGHGPPRSPPPIRRTVQFDTNNPPLNQQVPSMSEMPNQEEILSLLQKQALYIQHMEGENKYCKEEFEVLKTRLQGLVLENGKLYEQVKAAAIQEIMKEKGGELPQSISGEQGQQHQDENIPKMDKKDMTMWKKELSRLSAMHAAKTQRLEAQLSYTKSELGRHEKIVEDLKSRLRTVESLPNLSQSSTHGGSTGYTLCVICAKNEALLPQYQGLQPSANLEKITKERDELTETITQLKARLDELKKNEEDSYEQVKKSLELVEAAQLDKTQALVQSEQLREEVSNSRQRMEQLILDGQKSIQEERKIVRKECELEMNELNSKVKELLETNTTLEAQIEKVTREKMSTMAELQQSRHQIQSYDDDYNRSSSGVQATLTQAKIERDIAVKDITKVAHKLERLKRDKEQDEAKLRSELEDVRRRLLVAEKELMSSKEECIQLTTTNQALEREAHLAKISKESIERGRSDEIKNVTRRATQREEELNMLLNDTEARHSQSRCELEEMLDKQNSLVGKLREECRRQAGQIEQITSKYRNESRQIRASNEELTIRLEKALRKISELDNQHVQHGRVHEKMRQRLRQMDEHAQHSAQQIVELLNKQGTMMKDRQMLAREVEFLRKQMKENASDIDKLYSSHKQQVDDILENVNHDES</sequence>
<feature type="compositionally biased region" description="Basic residues" evidence="2">
    <location>
        <begin position="82"/>
        <end position="92"/>
    </location>
</feature>
<dbReference type="PANTHER" id="PTHR34343">
    <property type="entry name" value="SEROLOGICALLY DEFINED COLON CANCER ANTIGEN 8"/>
    <property type="match status" value="1"/>
</dbReference>
<feature type="coiled-coil region" evidence="1">
    <location>
        <begin position="403"/>
        <end position="533"/>
    </location>
</feature>
<dbReference type="EMBL" id="CAIIXF020000008">
    <property type="protein sequence ID" value="CAH1791029.1"/>
    <property type="molecule type" value="Genomic_DNA"/>
</dbReference>
<feature type="compositionally biased region" description="Polar residues" evidence="2">
    <location>
        <begin position="41"/>
        <end position="52"/>
    </location>
</feature>
<name>A0A8J1XXQ3_OWEFU</name>
<dbReference type="GO" id="GO:0005813">
    <property type="term" value="C:centrosome"/>
    <property type="evidence" value="ECO:0007669"/>
    <property type="project" value="InterPro"/>
</dbReference>
<feature type="compositionally biased region" description="Polar residues" evidence="2">
    <location>
        <begin position="288"/>
        <end position="297"/>
    </location>
</feature>
<evidence type="ECO:0000313" key="4">
    <source>
        <dbReference type="Proteomes" id="UP000749559"/>
    </source>
</evidence>
<feature type="compositionally biased region" description="Basic and acidic residues" evidence="2">
    <location>
        <begin position="54"/>
        <end position="66"/>
    </location>
</feature>
<feature type="region of interest" description="Disordered" evidence="2">
    <location>
        <begin position="810"/>
        <end position="833"/>
    </location>
</feature>
<dbReference type="GO" id="GO:0007098">
    <property type="term" value="P:centrosome cycle"/>
    <property type="evidence" value="ECO:0007669"/>
    <property type="project" value="InterPro"/>
</dbReference>
<feature type="region of interest" description="Disordered" evidence="2">
    <location>
        <begin position="1"/>
        <end position="127"/>
    </location>
</feature>
<protein>
    <submittedName>
        <fullName evidence="3">Uncharacterized protein</fullName>
    </submittedName>
</protein>
<dbReference type="InterPro" id="IPR031887">
    <property type="entry name" value="SDCCAG8"/>
</dbReference>
<dbReference type="GO" id="GO:0001764">
    <property type="term" value="P:neuron migration"/>
    <property type="evidence" value="ECO:0007669"/>
    <property type="project" value="TreeGrafter"/>
</dbReference>
<dbReference type="PANTHER" id="PTHR34343:SF1">
    <property type="entry name" value="SEROLOGICALLY DEFINED COLON CANCER ANTIGEN 8"/>
    <property type="match status" value="1"/>
</dbReference>
<gene>
    <name evidence="3" type="ORF">OFUS_LOCUS16166</name>
</gene>